<dbReference type="Pfam" id="PF12838">
    <property type="entry name" value="Fer4_7"/>
    <property type="match status" value="1"/>
</dbReference>
<keyword evidence="4" id="KW-0004">4Fe-4S</keyword>
<evidence type="ECO:0000259" key="9">
    <source>
        <dbReference type="PROSITE" id="PS51379"/>
    </source>
</evidence>
<evidence type="ECO:0000256" key="8">
    <source>
        <dbReference type="SAM" id="MobiDB-lite"/>
    </source>
</evidence>
<dbReference type="EMBL" id="AP011802">
    <property type="protein sequence ID" value="BAL59204.1"/>
    <property type="molecule type" value="Genomic_DNA"/>
</dbReference>
<dbReference type="SUPFAM" id="SSF56770">
    <property type="entry name" value="HydA/Nqo6-like"/>
    <property type="match status" value="1"/>
</dbReference>
<reference evidence="10" key="1">
    <citation type="journal article" date="2005" name="Environ. Microbiol.">
        <title>Genetic and functional properties of uncultivated thermophilic crenarchaeotes from a subsurface gold mine as revealed by analysis of genome fragments.</title>
        <authorList>
            <person name="Nunoura T."/>
            <person name="Hirayama H."/>
            <person name="Takami H."/>
            <person name="Oida H."/>
            <person name="Nishi S."/>
            <person name="Shimamura S."/>
            <person name="Suzuki Y."/>
            <person name="Inagaki F."/>
            <person name="Takai K."/>
            <person name="Nealson K.H."/>
            <person name="Horikoshi K."/>
        </authorList>
    </citation>
    <scope>NUCLEOTIDE SEQUENCE</scope>
</reference>
<feature type="compositionally biased region" description="Low complexity" evidence="8">
    <location>
        <begin position="295"/>
        <end position="311"/>
    </location>
</feature>
<dbReference type="InterPro" id="IPR017896">
    <property type="entry name" value="4Fe4S_Fe-S-bd"/>
</dbReference>
<evidence type="ECO:0000256" key="2">
    <source>
        <dbReference type="ARBA" id="ARBA00009173"/>
    </source>
</evidence>
<dbReference type="SUPFAM" id="SSF54862">
    <property type="entry name" value="4Fe-4S ferredoxins"/>
    <property type="match status" value="1"/>
</dbReference>
<dbReference type="InterPro" id="IPR052375">
    <property type="entry name" value="Complex_I_20kDa-like"/>
</dbReference>
<dbReference type="Pfam" id="PF01058">
    <property type="entry name" value="Oxidored_q6"/>
    <property type="match status" value="1"/>
</dbReference>
<dbReference type="PROSITE" id="PS00198">
    <property type="entry name" value="4FE4S_FER_1"/>
    <property type="match status" value="1"/>
</dbReference>
<comment type="similarity">
    <text evidence="2">Belongs to the complex I 20 kDa subunit family.</text>
</comment>
<accession>H5SSR8</accession>
<dbReference type="AlphaFoldDB" id="H5SSR8"/>
<dbReference type="PANTHER" id="PTHR42989">
    <property type="entry name" value="HYDROGENASE-4 COMPONENT I"/>
    <property type="match status" value="1"/>
</dbReference>
<name>H5SSR8_ACEAU</name>
<evidence type="ECO:0000256" key="6">
    <source>
        <dbReference type="ARBA" id="ARBA00023004"/>
    </source>
</evidence>
<comment type="cofactor">
    <cofactor evidence="1">
        <name>[4Fe-4S] cluster</name>
        <dbReference type="ChEBI" id="CHEBI:49883"/>
    </cofactor>
</comment>
<dbReference type="PROSITE" id="PS51379">
    <property type="entry name" value="4FE4S_FER_2"/>
    <property type="match status" value="2"/>
</dbReference>
<sequence length="311" mass="33875">MIARIQQGHRTIAFPDTIPALPERFRGRPQIDSSRCLEGCRRCAESCPTDAITIESTRTFSVRPLSEKMLHRKRSAGPVLDLGKCLFCPECQNACPEGAICYTQDYRLATRTREALVLRDQTLALAEALDEEARRLFGRSLRLRQVSAGGCNACEADVNVLNTIVFDLGRWGVQFVASPRHADGLLITGPVTQNMKVALQKTYEAVPPPKLVIAVGACAISGGPYVHHPEVSNGANSVVPVDLYIPGCPPHPLTVVDGLVRLLGKLTPEELLRYDEQVREHCNIGKGGNGNVCDASPSPTRKAAPARPRRP</sequence>
<protein>
    <submittedName>
        <fullName evidence="10">NADH ubiquinone oxidoreductase 20 kDa subunit</fullName>
    </submittedName>
</protein>
<keyword evidence="10" id="KW-0830">Ubiquinone</keyword>
<keyword evidence="6" id="KW-0408">Iron</keyword>
<feature type="region of interest" description="Disordered" evidence="8">
    <location>
        <begin position="285"/>
        <end position="311"/>
    </location>
</feature>
<dbReference type="InterPro" id="IPR006137">
    <property type="entry name" value="NADH_UbQ_OxRdtase-like_20kDa"/>
</dbReference>
<keyword evidence="5" id="KW-0479">Metal-binding</keyword>
<dbReference type="Gene3D" id="3.30.70.20">
    <property type="match status" value="1"/>
</dbReference>
<evidence type="ECO:0000256" key="4">
    <source>
        <dbReference type="ARBA" id="ARBA00022485"/>
    </source>
</evidence>
<feature type="domain" description="4Fe-4S ferredoxin-type" evidence="9">
    <location>
        <begin position="27"/>
        <end position="57"/>
    </location>
</feature>
<gene>
    <name evidence="10" type="ORF">HGMM_OP3C359</name>
</gene>
<dbReference type="NCBIfam" id="NF005012">
    <property type="entry name" value="PRK06411.1"/>
    <property type="match status" value="1"/>
</dbReference>
<reference evidence="10" key="2">
    <citation type="journal article" date="2012" name="PLoS ONE">
        <title>A Deeply Branching Thermophilic Bacterium with an Ancient Acetyl-CoA Pathway Dominates a Subsurface Ecosystem.</title>
        <authorList>
            <person name="Takami H."/>
            <person name="Noguchi H."/>
            <person name="Takaki Y."/>
            <person name="Uchiyama I."/>
            <person name="Toyoda A."/>
            <person name="Nishi S."/>
            <person name="Chee G.-J."/>
            <person name="Arai W."/>
            <person name="Nunoura T."/>
            <person name="Itoh T."/>
            <person name="Hattori M."/>
            <person name="Takai K."/>
        </authorList>
    </citation>
    <scope>NUCLEOTIDE SEQUENCE</scope>
</reference>
<comment type="similarity">
    <text evidence="3">Belongs to the FrhG family.</text>
</comment>
<feature type="domain" description="4Fe-4S ferredoxin-type" evidence="9">
    <location>
        <begin position="76"/>
        <end position="105"/>
    </location>
</feature>
<dbReference type="Gene3D" id="3.40.50.12280">
    <property type="match status" value="1"/>
</dbReference>
<keyword evidence="7" id="KW-0411">Iron-sulfur</keyword>
<dbReference type="GO" id="GO:0051539">
    <property type="term" value="F:4 iron, 4 sulfur cluster binding"/>
    <property type="evidence" value="ECO:0007669"/>
    <property type="project" value="UniProtKB-KW"/>
</dbReference>
<dbReference type="PANTHER" id="PTHR42989:SF1">
    <property type="entry name" value="FORMATE HYDROGENLYASE SUBUNIT 7-RELATED"/>
    <property type="match status" value="1"/>
</dbReference>
<dbReference type="InterPro" id="IPR017900">
    <property type="entry name" value="4Fe4S_Fe_S_CS"/>
</dbReference>
<evidence type="ECO:0000256" key="1">
    <source>
        <dbReference type="ARBA" id="ARBA00001966"/>
    </source>
</evidence>
<evidence type="ECO:0000313" key="10">
    <source>
        <dbReference type="EMBL" id="BAL59204.1"/>
    </source>
</evidence>
<evidence type="ECO:0000256" key="7">
    <source>
        <dbReference type="ARBA" id="ARBA00023014"/>
    </source>
</evidence>
<evidence type="ECO:0000256" key="3">
    <source>
        <dbReference type="ARBA" id="ARBA00010870"/>
    </source>
</evidence>
<dbReference type="GO" id="GO:0046872">
    <property type="term" value="F:metal ion binding"/>
    <property type="evidence" value="ECO:0007669"/>
    <property type="project" value="UniProtKB-KW"/>
</dbReference>
<organism evidence="10">
    <name type="scientific">Acetithermum autotrophicum</name>
    <dbReference type="NCBI Taxonomy" id="1446466"/>
    <lineage>
        <taxon>Bacteria</taxon>
        <taxon>Candidatus Bipolaricaulota</taxon>
        <taxon>Candidatus Acetithermum</taxon>
    </lineage>
</organism>
<proteinExistence type="inferred from homology"/>
<evidence type="ECO:0000256" key="5">
    <source>
        <dbReference type="ARBA" id="ARBA00022723"/>
    </source>
</evidence>